<gene>
    <name evidence="6" type="ORF">SacxiDRAFT_4385</name>
</gene>
<dbReference type="PANTHER" id="PTHR43392">
    <property type="entry name" value="AAA-TYPE ATPASE FAMILY PROTEIN / ANKYRIN REPEAT FAMILY PROTEIN"/>
    <property type="match status" value="1"/>
</dbReference>
<dbReference type="GO" id="GO:0005524">
    <property type="term" value="F:ATP binding"/>
    <property type="evidence" value="ECO:0007669"/>
    <property type="project" value="UniProtKB-KW"/>
</dbReference>
<reference evidence="6 7" key="1">
    <citation type="submission" date="2012-01" db="EMBL/GenBank/DDBJ databases">
        <title>Improved High-Quality Draft sequence of Saccharomonospora xinjiangensis XJ-54.</title>
        <authorList>
            <consortium name="US DOE Joint Genome Institute"/>
            <person name="Lucas S."/>
            <person name="Han J."/>
            <person name="Lapidus A."/>
            <person name="Cheng J.-F."/>
            <person name="Goodwin L."/>
            <person name="Pitluck S."/>
            <person name="Peters L."/>
            <person name="Mikhailova N."/>
            <person name="Teshima H."/>
            <person name="Detter J.C."/>
            <person name="Han C."/>
            <person name="Tapia R."/>
            <person name="Land M."/>
            <person name="Hauser L."/>
            <person name="Kyrpides N."/>
            <person name="Ivanova N."/>
            <person name="Pagani I."/>
            <person name="Brambilla E.-M."/>
            <person name="Klenk H.-P."/>
            <person name="Woyke T."/>
        </authorList>
    </citation>
    <scope>NUCLEOTIDE SEQUENCE [LARGE SCALE GENOMIC DNA]</scope>
    <source>
        <strain evidence="6 7">XJ-54</strain>
    </source>
</reference>
<feature type="domain" description="AAA+ ATPase" evidence="5">
    <location>
        <begin position="684"/>
        <end position="893"/>
    </location>
</feature>
<dbReference type="CDD" id="cd00009">
    <property type="entry name" value="AAA"/>
    <property type="match status" value="1"/>
</dbReference>
<dbReference type="InterPro" id="IPR000641">
    <property type="entry name" value="CbxX/CfxQ"/>
</dbReference>
<keyword evidence="2" id="KW-0547">Nucleotide-binding</keyword>
<comment type="similarity">
    <text evidence="1">Belongs to the CbxX/CfxQ family.</text>
</comment>
<feature type="domain" description="AAA+ ATPase" evidence="5">
    <location>
        <begin position="960"/>
        <end position="1098"/>
    </location>
</feature>
<evidence type="ECO:0000256" key="1">
    <source>
        <dbReference type="ARBA" id="ARBA00010378"/>
    </source>
</evidence>
<evidence type="ECO:0000313" key="7">
    <source>
        <dbReference type="Proteomes" id="UP000004691"/>
    </source>
</evidence>
<evidence type="ECO:0000256" key="2">
    <source>
        <dbReference type="ARBA" id="ARBA00022741"/>
    </source>
</evidence>
<evidence type="ECO:0000256" key="4">
    <source>
        <dbReference type="SAM" id="MobiDB-lite"/>
    </source>
</evidence>
<protein>
    <submittedName>
        <fullName evidence="6">AAA+ family ATPase</fullName>
    </submittedName>
</protein>
<dbReference type="InterPro" id="IPR006118">
    <property type="entry name" value="Recombinase_CS"/>
</dbReference>
<dbReference type="SUPFAM" id="SSF52540">
    <property type="entry name" value="P-loop containing nucleoside triphosphate hydrolases"/>
    <property type="match status" value="3"/>
</dbReference>
<evidence type="ECO:0000256" key="3">
    <source>
        <dbReference type="ARBA" id="ARBA00022840"/>
    </source>
</evidence>
<organism evidence="6 7">
    <name type="scientific">Saccharomonospora xinjiangensis XJ-54</name>
    <dbReference type="NCBI Taxonomy" id="882086"/>
    <lineage>
        <taxon>Bacteria</taxon>
        <taxon>Bacillati</taxon>
        <taxon>Actinomycetota</taxon>
        <taxon>Actinomycetes</taxon>
        <taxon>Pseudonocardiales</taxon>
        <taxon>Pseudonocardiaceae</taxon>
        <taxon>Saccharomonospora</taxon>
    </lineage>
</organism>
<dbReference type="Pfam" id="PF17866">
    <property type="entry name" value="AAA_lid_6"/>
    <property type="match status" value="1"/>
</dbReference>
<dbReference type="PROSITE" id="PS00398">
    <property type="entry name" value="RECOMBINASES_2"/>
    <property type="match status" value="1"/>
</dbReference>
<dbReference type="PRINTS" id="PR00819">
    <property type="entry name" value="CBXCFQXSUPER"/>
</dbReference>
<dbReference type="EMBL" id="JH636049">
    <property type="protein sequence ID" value="EID56565.1"/>
    <property type="molecule type" value="Genomic_DNA"/>
</dbReference>
<feature type="region of interest" description="Disordered" evidence="4">
    <location>
        <begin position="630"/>
        <end position="651"/>
    </location>
</feature>
<dbReference type="STRING" id="882086.SacxiDRAFT_4385"/>
<dbReference type="PANTHER" id="PTHR43392:SF2">
    <property type="entry name" value="AAA-TYPE ATPASE FAMILY PROTEIN _ ANKYRIN REPEAT FAMILY PROTEIN"/>
    <property type="match status" value="1"/>
</dbReference>
<evidence type="ECO:0000259" key="5">
    <source>
        <dbReference type="SMART" id="SM00382"/>
    </source>
</evidence>
<proteinExistence type="inferred from homology"/>
<dbReference type="InterPro" id="IPR027417">
    <property type="entry name" value="P-loop_NTPase"/>
</dbReference>
<dbReference type="InterPro" id="IPR050773">
    <property type="entry name" value="CbxX/CfxQ_RuBisCO_ESX"/>
</dbReference>
<dbReference type="eggNOG" id="COG0464">
    <property type="taxonomic scope" value="Bacteria"/>
</dbReference>
<accession>I0V8W2</accession>
<dbReference type="Proteomes" id="UP000004691">
    <property type="component" value="Unassembled WGS sequence"/>
</dbReference>
<name>I0V8W2_9PSEU</name>
<dbReference type="Gene3D" id="1.10.8.60">
    <property type="match status" value="2"/>
</dbReference>
<dbReference type="OrthoDB" id="9806903at2"/>
<dbReference type="SMART" id="SM00382">
    <property type="entry name" value="AAA"/>
    <property type="match status" value="3"/>
</dbReference>
<dbReference type="InterPro" id="IPR003959">
    <property type="entry name" value="ATPase_AAA_core"/>
</dbReference>
<dbReference type="RefSeq" id="WP_006240798.1">
    <property type="nucleotide sequence ID" value="NZ_JH636049.1"/>
</dbReference>
<dbReference type="HOGENOM" id="CLU_271045_0_0_11"/>
<dbReference type="FunFam" id="3.40.50.300:FF:000216">
    <property type="entry name" value="Type VII secretion ATPase EccA"/>
    <property type="match status" value="1"/>
</dbReference>
<dbReference type="AlphaFoldDB" id="I0V8W2"/>
<dbReference type="GO" id="GO:0000150">
    <property type="term" value="F:DNA strand exchange activity"/>
    <property type="evidence" value="ECO:0007669"/>
    <property type="project" value="InterPro"/>
</dbReference>
<dbReference type="Pfam" id="PF00004">
    <property type="entry name" value="AAA"/>
    <property type="match status" value="2"/>
</dbReference>
<dbReference type="Gene3D" id="3.40.50.300">
    <property type="entry name" value="P-loop containing nucleotide triphosphate hydrolases"/>
    <property type="match status" value="2"/>
</dbReference>
<sequence>MSRPTLPDHLALLLSDEPVFDLYSYGPWRVPDGLFEEIRRRAVELNQDPAAEALAVDLPDFFADATTVIGAELWALLEFLIGSVALRGGSACDLAYETLRDLVADPRLPNRSWIWASGHTVYRPPAYWLLDATEDDPELRELALSMARRCLDVFAGIEPLEPRRQALIRLHELRHQHPALAKADLVEPLAALPRLWADRADEDILSVLPELLGPAGYLDWACSAFLAVHTRLIEYAPGDSAAGPLPGMEFSLEHDVILACLMAQADVPEVPAELALSIGTSMFERVRALFVKVKDGFDGDAWHARVRGWLTRAVLAGEVDACRDWLDMALRVTGAVQGLPGPAVNPESYLPIGPFQRDLRILCAPRKAVNPLLRRYAGEWSQTRPVADPGARLVGQPGLAGVLGAVIDRVLREGAPAARLLLCGPESTGRTTAVEILRDALPKPEGTPQVVWVSDHAFTSLAPSEAVLHLLTRTRDLADGDILVVYGLDRIASFPRCGAAVLDEVRRLLRQRPGLHVAAICRRGADVRLAEADPALHHEFTVVRTREFTEADHAELFRRALARRNASAEDSDVVAQATALLRTTPGTRNLRGARLVDHLAAAAVKAARHRCDLAPAVSVVVSTRDLPPTLPVHDATGAHGRDGGNTETAGDAGARLDRAVRSDTVKRELRLFVAEARLAPQGTPLRHLVFTGSAGTGKTTVAGILGRLCADAGLLSSGHLVSVDRSDLVGRAAGDGAAGVRRALDRAEGGVLCVEDAGSLAGAGSELDAVRNREVIDALRSLLREGHDDLLVVLTGADATVTGLLKSEPGLGALFPSVLRFPDLGDAEVAEVFADRAARAGVELSDGVLDRVRTLARSARKDAVFANARLAVTLLDRCLSLRSRRLLSGDGEEQAHSPITVADLPSTAVPAVHTDLPDDPIGEIERLVGLASVKREVRLLVAEVEADRLRKEVGLPPARPTRHLVFTGNPGTAKTTVARLVAAGYAKLGLLTSGHLVEVSHADLIAEYIGQTAPKVRAAVESARGGVLFIDEAYALTGDSHNSYGPEAIAELLRLMEEYRDDLVVIVAGYRDRMTSFLATNPGLASRFPTTVDFPDYDDAELVAIFEHLAGSAGYTLAGDVIEAVRDRLRTMPRDESFGNGRVMRNLFDRAVALQAERITGQGLSADDAEEIRTLRAEDIGELRSPAPELPPLSGQYL</sequence>
<keyword evidence="7" id="KW-1185">Reference proteome</keyword>
<evidence type="ECO:0000313" key="6">
    <source>
        <dbReference type="EMBL" id="EID56565.1"/>
    </source>
</evidence>
<feature type="domain" description="AAA+ ATPase" evidence="5">
    <location>
        <begin position="416"/>
        <end position="672"/>
    </location>
</feature>
<keyword evidence="3" id="KW-0067">ATP-binding</keyword>
<dbReference type="InterPro" id="IPR041627">
    <property type="entry name" value="AAA_lid_6"/>
</dbReference>
<dbReference type="GO" id="GO:0016887">
    <property type="term" value="F:ATP hydrolysis activity"/>
    <property type="evidence" value="ECO:0007669"/>
    <property type="project" value="InterPro"/>
</dbReference>
<dbReference type="InterPro" id="IPR003593">
    <property type="entry name" value="AAA+_ATPase"/>
</dbReference>